<keyword evidence="18" id="KW-1185">Reference proteome</keyword>
<feature type="transmembrane region" description="Helical" evidence="13">
    <location>
        <begin position="69"/>
        <end position="94"/>
    </location>
</feature>
<organism evidence="17 18">
    <name type="scientific">Streptomyces beihaiensis</name>
    <dbReference type="NCBI Taxonomy" id="2984495"/>
    <lineage>
        <taxon>Bacteria</taxon>
        <taxon>Bacillati</taxon>
        <taxon>Actinomycetota</taxon>
        <taxon>Actinomycetes</taxon>
        <taxon>Kitasatosporales</taxon>
        <taxon>Streptomycetaceae</taxon>
        <taxon>Streptomyces</taxon>
    </lineage>
</organism>
<dbReference type="InterPro" id="IPR001734">
    <property type="entry name" value="Na/solute_symporter"/>
</dbReference>
<keyword evidence="13" id="KW-0029">Amino-acid transport</keyword>
<feature type="transmembrane region" description="Helical" evidence="13">
    <location>
        <begin position="378"/>
        <end position="400"/>
    </location>
</feature>
<dbReference type="InterPro" id="IPR013656">
    <property type="entry name" value="PAS_4"/>
</dbReference>
<evidence type="ECO:0000256" key="14">
    <source>
        <dbReference type="SAM" id="MobiDB-lite"/>
    </source>
</evidence>
<evidence type="ECO:0000313" key="17">
    <source>
        <dbReference type="EMBL" id="MCX3061141.1"/>
    </source>
</evidence>
<evidence type="ECO:0000256" key="11">
    <source>
        <dbReference type="ARBA" id="ARBA00023201"/>
    </source>
</evidence>
<evidence type="ECO:0000313" key="18">
    <source>
        <dbReference type="Proteomes" id="UP001163064"/>
    </source>
</evidence>
<dbReference type="NCBIfam" id="TIGR02121">
    <property type="entry name" value="Na_Pro_sym"/>
    <property type="match status" value="1"/>
</dbReference>
<dbReference type="Pfam" id="PF07228">
    <property type="entry name" value="SpoIIE"/>
    <property type="match status" value="2"/>
</dbReference>
<dbReference type="InterPro" id="IPR000014">
    <property type="entry name" value="PAS"/>
</dbReference>
<comment type="subcellular location">
    <subcellularLocation>
        <location evidence="1 13">Cell membrane</location>
        <topology evidence="1 13">Multi-pass membrane protein</topology>
    </subcellularLocation>
</comment>
<comment type="catalytic activity">
    <reaction evidence="12">
        <text>L-proline(in) + Na(+)(in) = L-proline(out) + Na(+)(out)</text>
        <dbReference type="Rhea" id="RHEA:28967"/>
        <dbReference type="ChEBI" id="CHEBI:29101"/>
        <dbReference type="ChEBI" id="CHEBI:60039"/>
    </reaction>
</comment>
<dbReference type="PANTHER" id="PTHR48086">
    <property type="entry name" value="SODIUM/PROLINE SYMPORTER-RELATED"/>
    <property type="match status" value="1"/>
</dbReference>
<dbReference type="RefSeq" id="WP_266600256.1">
    <property type="nucleotide sequence ID" value="NZ_JAPHNL010000157.1"/>
</dbReference>
<reference evidence="17" key="1">
    <citation type="submission" date="2022-10" db="EMBL/GenBank/DDBJ databases">
        <title>Streptomyces beihaiensis sp. nov., a chitin degrading actinobacterium, isolated from shrimp pond soil.</title>
        <authorList>
            <person name="Xie J."/>
            <person name="Shen N."/>
        </authorList>
    </citation>
    <scope>NUCLEOTIDE SEQUENCE</scope>
    <source>
        <strain evidence="17">GXMU-J5</strain>
    </source>
</reference>
<evidence type="ECO:0000259" key="15">
    <source>
        <dbReference type="SMART" id="SM00065"/>
    </source>
</evidence>
<dbReference type="SUPFAM" id="SSF55785">
    <property type="entry name" value="PYP-like sensor domain (PAS domain)"/>
    <property type="match status" value="1"/>
</dbReference>
<evidence type="ECO:0000256" key="13">
    <source>
        <dbReference type="RuleBase" id="RU366012"/>
    </source>
</evidence>
<accession>A0ABT3TXC1</accession>
<dbReference type="SUPFAM" id="SSF81606">
    <property type="entry name" value="PP2C-like"/>
    <property type="match status" value="1"/>
</dbReference>
<dbReference type="SMART" id="SM00331">
    <property type="entry name" value="PP2C_SIG"/>
    <property type="match status" value="1"/>
</dbReference>
<gene>
    <name evidence="17" type="primary">putP</name>
    <name evidence="17" type="ORF">OFY01_15500</name>
</gene>
<feature type="region of interest" description="Disordered" evidence="14">
    <location>
        <begin position="969"/>
        <end position="1004"/>
    </location>
</feature>
<evidence type="ECO:0000256" key="4">
    <source>
        <dbReference type="ARBA" id="ARBA00022475"/>
    </source>
</evidence>
<comment type="caution">
    <text evidence="17">The sequence shown here is derived from an EMBL/GenBank/DDBJ whole genome shotgun (WGS) entry which is preliminary data.</text>
</comment>
<evidence type="ECO:0000256" key="1">
    <source>
        <dbReference type="ARBA" id="ARBA00004651"/>
    </source>
</evidence>
<dbReference type="CDD" id="cd00130">
    <property type="entry name" value="PAS"/>
    <property type="match status" value="1"/>
</dbReference>
<keyword evidence="11 13" id="KW-0739">Sodium transport</keyword>
<feature type="transmembrane region" description="Helical" evidence="13">
    <location>
        <begin position="464"/>
        <end position="486"/>
    </location>
</feature>
<dbReference type="InterPro" id="IPR050277">
    <property type="entry name" value="Sodium:Solute_Symporter"/>
</dbReference>
<feature type="transmembrane region" description="Helical" evidence="13">
    <location>
        <begin position="6"/>
        <end position="27"/>
    </location>
</feature>
<dbReference type="Gene3D" id="3.30.450.20">
    <property type="entry name" value="PAS domain"/>
    <property type="match status" value="1"/>
</dbReference>
<dbReference type="SMART" id="SM00065">
    <property type="entry name" value="GAF"/>
    <property type="match status" value="1"/>
</dbReference>
<dbReference type="InterPro" id="IPR035965">
    <property type="entry name" value="PAS-like_dom_sf"/>
</dbReference>
<dbReference type="Pfam" id="PF13581">
    <property type="entry name" value="HATPase_c_2"/>
    <property type="match status" value="1"/>
</dbReference>
<dbReference type="Pfam" id="PF01590">
    <property type="entry name" value="GAF"/>
    <property type="match status" value="1"/>
</dbReference>
<feature type="transmembrane region" description="Helical" evidence="13">
    <location>
        <begin position="433"/>
        <end position="452"/>
    </location>
</feature>
<sequence length="1282" mass="134187">MVDMSAPVAATFAVYVAVMITTGVWAYSRTHTFADFALGGRRLSGFVAALSAGASDMSGWLFLALPGAVYAAGLGAGWIAVGLVAGTYLNWLFVAPRLRTYTARAENAVSLPAYLEERFEDRTRMLRMVSAAITLVFFTLYVASGLVAGGLLFERVFGFRFWVGVTLTALVIVVYAALGGFIAVSLTHVLQGTLMFLALLVVSLTGVAALGGFGALGGALHAKASGLLDMGARVGYTDGRWSSQGSIGAVTIISLLAWGLGYFGQPHILARFMGIRSTRAIPAARRIGTGWVIVVLTGATLVGLAGIARLHTPLAHPGNVYIALTQSLLSPWGAGVMLIAVLAAIMSTADSQLLVASVALTEDFYRAHLRRPAPDRTLVWTGRAAVVLVTLVAFVIALHGGGLLGIVAHAWAGFGATFGPVVLLSLYWPRMTWAGAMAGIVSGAATVLLWSHINPLLGPLRSGIYEMVPGVLVATVAALVFGRFVGRPPKRAFWRMPGGGMSQLMSTPFLTHAPVGLAVLDTDLRYVWVNEPLDRLIPLEQRMGRRAGELLPGPEGAALEEQMRTVLRTGEPVLDYEYRGSGPTGPGLTDSDRTRAYSASFFGMKDRKGRYVGISYMVVDVTERWRAQERLALLNDAGARIGSTLEVTRTAQELADEAVPSVAEFVSVDVLDSVMRGEEPAPGPVGMAPVLRRAGQSSVREGCPEATLAVGETVRRAPSSPVTLCLLQSRTLIDRTLDPSSSPWVTEDEALAASIRDYDFRSLLVVPVRARGVTLGVATFARSGGRGPFADDDVRLAEELVSRAAVCVDNARRYTRERTAARSMQHYLMPRELSGGSALDVASWYLPADAPSGVGGDWFDVIPLSGARVALVIGDVVGHGMNAAATMGRLRTAVRTLADLDLPPDELLAHLDDLVIGMMGAETVGERGAGPGAGPESGRGSGPECEAGAAVGEPAAGAGAGESVGECVGGTAGGPAGEAPVDSAGGAAGGSVREAPGGPRDEVGSGIAGAAAGTAVGESAGTAFLGATCLYAVYDPVSRRCTLARAGHLPPVIVSPDGAVEILDLPTGPPLGLGYLPFESAELELPEGSLIGLYTDGLIETFDRDIDVGLSRLGAALATPRPTLTETGKAAVDALLTGPPSDDVALLLARTRVLAPDHVVCWDLPSDPAAVSHARAVVVRRLAEWGLDDLAFTTELIVSELVTNAIRHATGPVSLRLIRDRALICEVSDAVSTAPHLRHARTTDEGGRGLLIVAQLAQRWGTRYTANGKVIWTEQATEGTRF</sequence>
<feature type="domain" description="GAF" evidence="15">
    <location>
        <begin position="650"/>
        <end position="818"/>
    </location>
</feature>
<feature type="compositionally biased region" description="Gly residues" evidence="14">
    <location>
        <begin position="927"/>
        <end position="941"/>
    </location>
</feature>
<dbReference type="SUPFAM" id="SSF55874">
    <property type="entry name" value="ATPase domain of HSP90 chaperone/DNA topoisomerase II/histidine kinase"/>
    <property type="match status" value="1"/>
</dbReference>
<feature type="transmembrane region" description="Helical" evidence="13">
    <location>
        <begin position="284"/>
        <end position="308"/>
    </location>
</feature>
<dbReference type="Gene3D" id="3.30.565.10">
    <property type="entry name" value="Histidine kinase-like ATPase, C-terminal domain"/>
    <property type="match status" value="1"/>
</dbReference>
<dbReference type="CDD" id="cd11475">
    <property type="entry name" value="SLC5sbd_PutP"/>
    <property type="match status" value="1"/>
</dbReference>
<protein>
    <recommendedName>
        <fullName evidence="13">Sodium/proline symporter</fullName>
    </recommendedName>
    <alternativeName>
        <fullName evidence="13">Proline permease</fullName>
    </alternativeName>
</protein>
<dbReference type="Gene3D" id="3.60.40.10">
    <property type="entry name" value="PPM-type phosphatase domain"/>
    <property type="match status" value="1"/>
</dbReference>
<feature type="transmembrane region" description="Helical" evidence="13">
    <location>
        <begin position="43"/>
        <end position="63"/>
    </location>
</feature>
<feature type="transmembrane region" description="Helical" evidence="13">
    <location>
        <begin position="320"/>
        <end position="345"/>
    </location>
</feature>
<keyword evidence="7 13" id="KW-1133">Transmembrane helix</keyword>
<feature type="compositionally biased region" description="Low complexity" evidence="14">
    <location>
        <begin position="942"/>
        <end position="957"/>
    </location>
</feature>
<keyword evidence="6 13" id="KW-0769">Symport</keyword>
<dbReference type="InterPro" id="IPR036890">
    <property type="entry name" value="HATPase_C_sf"/>
</dbReference>
<feature type="domain" description="PPM-type phosphatase" evidence="16">
    <location>
        <begin position="839"/>
        <end position="1151"/>
    </location>
</feature>
<evidence type="ECO:0000256" key="9">
    <source>
        <dbReference type="ARBA" id="ARBA00023065"/>
    </source>
</evidence>
<dbReference type="Gene3D" id="1.20.1730.10">
    <property type="entry name" value="Sodium/glucose cotransporter"/>
    <property type="match status" value="1"/>
</dbReference>
<feature type="transmembrane region" description="Helical" evidence="13">
    <location>
        <begin position="128"/>
        <end position="153"/>
    </location>
</feature>
<feature type="transmembrane region" description="Helical" evidence="13">
    <location>
        <begin position="406"/>
        <end position="426"/>
    </location>
</feature>
<dbReference type="InterPro" id="IPR011851">
    <property type="entry name" value="Na/Pro_symporter"/>
</dbReference>
<keyword evidence="9 13" id="KW-0406">Ion transport</keyword>
<dbReference type="InterPro" id="IPR029016">
    <property type="entry name" value="GAF-like_dom_sf"/>
</dbReference>
<dbReference type="SUPFAM" id="SSF55781">
    <property type="entry name" value="GAF domain-like"/>
    <property type="match status" value="1"/>
</dbReference>
<dbReference type="CDD" id="cd16936">
    <property type="entry name" value="HATPase_RsbW-like"/>
    <property type="match status" value="1"/>
</dbReference>
<dbReference type="InterPro" id="IPR036457">
    <property type="entry name" value="PPM-type-like_dom_sf"/>
</dbReference>
<dbReference type="PANTHER" id="PTHR48086:SF3">
    <property type="entry name" value="SODIUM_PROLINE SYMPORTER"/>
    <property type="match status" value="1"/>
</dbReference>
<keyword evidence="5 13" id="KW-0812">Transmembrane</keyword>
<dbReference type="InterPro" id="IPR001932">
    <property type="entry name" value="PPM-type_phosphatase-like_dom"/>
</dbReference>
<comment type="function">
    <text evidence="13">Catalyzes the sodium-dependent uptake of extracellular L-proline.</text>
</comment>
<dbReference type="Pfam" id="PF08448">
    <property type="entry name" value="PAS_4"/>
    <property type="match status" value="1"/>
</dbReference>
<dbReference type="Pfam" id="PF00474">
    <property type="entry name" value="SSF"/>
    <property type="match status" value="1"/>
</dbReference>
<feature type="region of interest" description="Disordered" evidence="14">
    <location>
        <begin position="925"/>
        <end position="957"/>
    </location>
</feature>
<evidence type="ECO:0000259" key="16">
    <source>
        <dbReference type="SMART" id="SM00331"/>
    </source>
</evidence>
<evidence type="ECO:0000256" key="3">
    <source>
        <dbReference type="ARBA" id="ARBA00022448"/>
    </source>
</evidence>
<dbReference type="EMBL" id="JAPHNL010000157">
    <property type="protein sequence ID" value="MCX3061141.1"/>
    <property type="molecule type" value="Genomic_DNA"/>
</dbReference>
<evidence type="ECO:0000256" key="2">
    <source>
        <dbReference type="ARBA" id="ARBA00006434"/>
    </source>
</evidence>
<dbReference type="PROSITE" id="PS50283">
    <property type="entry name" value="NA_SOLUT_SYMP_3"/>
    <property type="match status" value="1"/>
</dbReference>
<keyword evidence="10 13" id="KW-0472">Membrane</keyword>
<evidence type="ECO:0000256" key="8">
    <source>
        <dbReference type="ARBA" id="ARBA00023053"/>
    </source>
</evidence>
<dbReference type="Gene3D" id="3.30.450.40">
    <property type="match status" value="1"/>
</dbReference>
<proteinExistence type="inferred from homology"/>
<evidence type="ECO:0000256" key="5">
    <source>
        <dbReference type="ARBA" id="ARBA00022692"/>
    </source>
</evidence>
<evidence type="ECO:0000256" key="6">
    <source>
        <dbReference type="ARBA" id="ARBA00022847"/>
    </source>
</evidence>
<feature type="transmembrane region" description="Helical" evidence="13">
    <location>
        <begin position="196"/>
        <end position="221"/>
    </location>
</feature>
<evidence type="ECO:0000256" key="10">
    <source>
        <dbReference type="ARBA" id="ARBA00023136"/>
    </source>
</evidence>
<dbReference type="InterPro" id="IPR038377">
    <property type="entry name" value="Na/Glc_symporter_sf"/>
</dbReference>
<dbReference type="NCBIfam" id="TIGR00813">
    <property type="entry name" value="sss"/>
    <property type="match status" value="1"/>
</dbReference>
<feature type="transmembrane region" description="Helical" evidence="13">
    <location>
        <begin position="241"/>
        <end position="263"/>
    </location>
</feature>
<name>A0ABT3TXC1_9ACTN</name>
<dbReference type="InterPro" id="IPR003018">
    <property type="entry name" value="GAF"/>
</dbReference>
<dbReference type="Proteomes" id="UP001163064">
    <property type="component" value="Unassembled WGS sequence"/>
</dbReference>
<evidence type="ECO:0000256" key="7">
    <source>
        <dbReference type="ARBA" id="ARBA00022989"/>
    </source>
</evidence>
<dbReference type="InterPro" id="IPR003594">
    <property type="entry name" value="HATPase_dom"/>
</dbReference>
<evidence type="ECO:0000256" key="12">
    <source>
        <dbReference type="ARBA" id="ARBA00033708"/>
    </source>
</evidence>
<comment type="similarity">
    <text evidence="2 13">Belongs to the sodium:solute symporter (SSF) (TC 2.A.21) family.</text>
</comment>
<keyword evidence="8 13" id="KW-0915">Sodium</keyword>
<keyword evidence="4 13" id="KW-1003">Cell membrane</keyword>
<feature type="transmembrane region" description="Helical" evidence="13">
    <location>
        <begin position="159"/>
        <end position="184"/>
    </location>
</feature>
<keyword evidence="3 13" id="KW-0813">Transport</keyword>